<protein>
    <submittedName>
        <fullName evidence="11">Uncharacterized protein</fullName>
    </submittedName>
</protein>
<keyword evidence="12" id="KW-1185">Reference proteome</keyword>
<evidence type="ECO:0000256" key="4">
    <source>
        <dbReference type="ARBA" id="ARBA00022448"/>
    </source>
</evidence>
<name>A0A8K0GNP2_9ROSA</name>
<dbReference type="PANTHER" id="PTHR32409:SF3">
    <property type="entry name" value="MITOCHONDRIAL IMPORT RECEPTOR SUBUNIT TOM20-1-RELATED"/>
    <property type="match status" value="1"/>
</dbReference>
<dbReference type="AlphaFoldDB" id="A0A8K0GNP2"/>
<reference evidence="11" key="1">
    <citation type="submission" date="2020-03" db="EMBL/GenBank/DDBJ databases">
        <title>A high-quality chromosome-level genome assembly of a woody plant with both climbing and erect habits, Rhamnella rubrinervis.</title>
        <authorList>
            <person name="Lu Z."/>
            <person name="Yang Y."/>
            <person name="Zhu X."/>
            <person name="Sun Y."/>
        </authorList>
    </citation>
    <scope>NUCLEOTIDE SEQUENCE</scope>
    <source>
        <strain evidence="11">BYM</strain>
        <tissue evidence="11">Leaf</tissue>
    </source>
</reference>
<evidence type="ECO:0000256" key="5">
    <source>
        <dbReference type="ARBA" id="ARBA00022692"/>
    </source>
</evidence>
<comment type="caution">
    <text evidence="11">The sequence shown here is derived from an EMBL/GenBank/DDBJ whole genome shotgun (WGS) entry which is preliminary data.</text>
</comment>
<comment type="subcellular location">
    <subcellularLocation>
        <location evidence="2">Mitochondrion outer membrane</location>
        <topology evidence="2">Single-pass membrane protein</topology>
    </subcellularLocation>
</comment>
<evidence type="ECO:0000256" key="8">
    <source>
        <dbReference type="ARBA" id="ARBA00022989"/>
    </source>
</evidence>
<evidence type="ECO:0000256" key="3">
    <source>
        <dbReference type="ARBA" id="ARBA00005792"/>
    </source>
</evidence>
<evidence type="ECO:0000313" key="11">
    <source>
        <dbReference type="EMBL" id="KAF3431053.1"/>
    </source>
</evidence>
<keyword evidence="8" id="KW-1133">Transmembrane helix</keyword>
<dbReference type="InterPro" id="IPR011990">
    <property type="entry name" value="TPR-like_helical_dom_sf"/>
</dbReference>
<evidence type="ECO:0000256" key="10">
    <source>
        <dbReference type="ARBA" id="ARBA00023136"/>
    </source>
</evidence>
<evidence type="ECO:0000313" key="12">
    <source>
        <dbReference type="Proteomes" id="UP000796880"/>
    </source>
</evidence>
<keyword evidence="4" id="KW-0813">Transport</keyword>
<keyword evidence="9" id="KW-0496">Mitochondrion</keyword>
<dbReference type="InterPro" id="IPR010547">
    <property type="entry name" value="TOM20_imprt_rcpt"/>
</dbReference>
<dbReference type="Proteomes" id="UP000796880">
    <property type="component" value="Unassembled WGS sequence"/>
</dbReference>
<evidence type="ECO:0000256" key="2">
    <source>
        <dbReference type="ARBA" id="ARBA00004572"/>
    </source>
</evidence>
<evidence type="ECO:0000256" key="9">
    <source>
        <dbReference type="ARBA" id="ARBA00023128"/>
    </source>
</evidence>
<keyword evidence="7" id="KW-0653">Protein transport</keyword>
<dbReference type="Pfam" id="PF06552">
    <property type="entry name" value="TOM20_plant"/>
    <property type="match status" value="1"/>
</dbReference>
<dbReference type="PANTHER" id="PTHR32409">
    <property type="entry name" value="MITOCHONDRIAL IMPORT RECEPTOR SUBUNIT TOM20-1-RELATED"/>
    <property type="match status" value="1"/>
</dbReference>
<keyword evidence="6" id="KW-1000">Mitochondrion outer membrane</keyword>
<dbReference type="Gene3D" id="1.25.40.10">
    <property type="entry name" value="Tetratricopeptide repeat domain"/>
    <property type="match status" value="1"/>
</dbReference>
<organism evidence="11 12">
    <name type="scientific">Rhamnella rubrinervis</name>
    <dbReference type="NCBI Taxonomy" id="2594499"/>
    <lineage>
        <taxon>Eukaryota</taxon>
        <taxon>Viridiplantae</taxon>
        <taxon>Streptophyta</taxon>
        <taxon>Embryophyta</taxon>
        <taxon>Tracheophyta</taxon>
        <taxon>Spermatophyta</taxon>
        <taxon>Magnoliopsida</taxon>
        <taxon>eudicotyledons</taxon>
        <taxon>Gunneridae</taxon>
        <taxon>Pentapetalae</taxon>
        <taxon>rosids</taxon>
        <taxon>fabids</taxon>
        <taxon>Rosales</taxon>
        <taxon>Rhamnaceae</taxon>
        <taxon>rhamnoid group</taxon>
        <taxon>Rhamneae</taxon>
        <taxon>Rhamnella</taxon>
    </lineage>
</organism>
<keyword evidence="10" id="KW-0472">Membrane</keyword>
<evidence type="ECO:0000256" key="1">
    <source>
        <dbReference type="ARBA" id="ARBA00003450"/>
    </source>
</evidence>
<comment type="similarity">
    <text evidence="3">Belongs to the Tom20 family.</text>
</comment>
<comment type="function">
    <text evidence="1">Central component of the receptor complex responsible for the recognition and translocation of cytosolically synthesized mitochondrial preproteins. Together with TOM22 functions as the transit peptide receptor at the surface of the mitochondrion outer membrane and facilitates the movement of preproteins into the translocation pore.</text>
</comment>
<dbReference type="GO" id="GO:0005742">
    <property type="term" value="C:mitochondrial outer membrane translocase complex"/>
    <property type="evidence" value="ECO:0007669"/>
    <property type="project" value="InterPro"/>
</dbReference>
<proteinExistence type="inferred from homology"/>
<evidence type="ECO:0000256" key="7">
    <source>
        <dbReference type="ARBA" id="ARBA00022927"/>
    </source>
</evidence>
<sequence length="219" mass="24958">MEFFSQDDVDCFKLFENTRKVAEAKYAEEPRNATVRIPLTHTNTYYMIDRNSEFCSLVRPVKFSGFFLLSESYKMGRSFARIVQFQRIEAAKAMINGNANTSYGFLTASLEDAKPYLDRASECYQNAVDEASELHKEIRECAAASSSKKKVNRNITLSRVHLILNSKELSYRCLYNSKSKKSGDAMDDIWGWIILVTSIIIWVGDLAKEQLEAIEALEG</sequence>
<dbReference type="EMBL" id="VOIH02000012">
    <property type="protein sequence ID" value="KAF3431053.1"/>
    <property type="molecule type" value="Genomic_DNA"/>
</dbReference>
<dbReference type="GO" id="GO:0015031">
    <property type="term" value="P:protein transport"/>
    <property type="evidence" value="ECO:0007669"/>
    <property type="project" value="UniProtKB-KW"/>
</dbReference>
<accession>A0A8K0GNP2</accession>
<evidence type="ECO:0000256" key="6">
    <source>
        <dbReference type="ARBA" id="ARBA00022787"/>
    </source>
</evidence>
<dbReference type="GO" id="GO:0045040">
    <property type="term" value="P:protein insertion into mitochondrial outer membrane"/>
    <property type="evidence" value="ECO:0007669"/>
    <property type="project" value="InterPro"/>
</dbReference>
<keyword evidence="5" id="KW-0812">Transmembrane</keyword>
<gene>
    <name evidence="11" type="ORF">FNV43_RR25783</name>
</gene>